<dbReference type="AlphaFoldDB" id="A0A0F3IK09"/>
<accession>A0A0F3IK09</accession>
<organism evidence="1 2">
    <name type="scientific">Methylocucumis oryzae</name>
    <dbReference type="NCBI Taxonomy" id="1632867"/>
    <lineage>
        <taxon>Bacteria</taxon>
        <taxon>Pseudomonadati</taxon>
        <taxon>Pseudomonadota</taxon>
        <taxon>Gammaproteobacteria</taxon>
        <taxon>Methylococcales</taxon>
        <taxon>Methylococcaceae</taxon>
        <taxon>Methylocucumis</taxon>
    </lineage>
</organism>
<dbReference type="EMBL" id="LAJX01000082">
    <property type="protein sequence ID" value="KJV06863.1"/>
    <property type="molecule type" value="Genomic_DNA"/>
</dbReference>
<evidence type="ECO:0008006" key="3">
    <source>
        <dbReference type="Google" id="ProtNLM"/>
    </source>
</evidence>
<reference evidence="2" key="1">
    <citation type="submission" date="2015-03" db="EMBL/GenBank/DDBJ databases">
        <title>Draft genome sequence of a novel methanotroph (Sn10-6) isolated from flooded ricefield rhizosphere in India.</title>
        <authorList>
            <person name="Pandit P.S."/>
            <person name="Pore S.D."/>
            <person name="Arora P."/>
            <person name="Kapse N.G."/>
            <person name="Dhakephalkar P.K."/>
            <person name="Rahalkar M.C."/>
        </authorList>
    </citation>
    <scope>NUCLEOTIDE SEQUENCE [LARGE SCALE GENOMIC DNA]</scope>
    <source>
        <strain evidence="2">Sn10-6</strain>
    </source>
</reference>
<dbReference type="Proteomes" id="UP000033684">
    <property type="component" value="Unassembled WGS sequence"/>
</dbReference>
<comment type="caution">
    <text evidence="1">The sequence shown here is derived from an EMBL/GenBank/DDBJ whole genome shotgun (WGS) entry which is preliminary data.</text>
</comment>
<protein>
    <recommendedName>
        <fullName evidence="3">Filamentous haemagglutinin FhaB/tRNA nuclease CdiA-like TPS domain-containing protein</fullName>
    </recommendedName>
</protein>
<evidence type="ECO:0000313" key="2">
    <source>
        <dbReference type="Proteomes" id="UP000033684"/>
    </source>
</evidence>
<reference evidence="1 2" key="2">
    <citation type="journal article" date="2016" name="Microb. Ecol.">
        <title>Genome Characteristics of a Novel Type I Methanotroph (Sn10-6) Isolated from a Flooded Indian Rice Field.</title>
        <authorList>
            <person name="Rahalkar M.C."/>
            <person name="Pandit P.S."/>
            <person name="Dhakephalkar P.K."/>
            <person name="Pore S."/>
            <person name="Arora P."/>
            <person name="Kapse N."/>
        </authorList>
    </citation>
    <scope>NUCLEOTIDE SEQUENCE [LARGE SCALE GENOMIC DNA]</scope>
    <source>
        <strain evidence="1 2">Sn10-6</strain>
    </source>
</reference>
<proteinExistence type="predicted"/>
<keyword evidence="2" id="KW-1185">Reference proteome</keyword>
<name>A0A0F3IK09_9GAMM</name>
<evidence type="ECO:0000313" key="1">
    <source>
        <dbReference type="EMBL" id="KJV06863.1"/>
    </source>
</evidence>
<gene>
    <name evidence="1" type="ORF">VZ94_08560</name>
</gene>
<sequence length="427" mass="44528">MTTESVRYALEHGTDVKITADTKKTDSANGNLQVVSDLAKRSGGDAQLTLSADNDITVDSAIRASSGRLAVTVKADNDGNGTGSTVVNKALDLNSGELTLKGTAKLTKASAVRRANIVIDSAEVDVASALSDIDLITVNSGSALTLSRDYAGFKGSIENSGLLTVNRLLQIHSLTLNDGTLAGNGKVRVTQAFNFAQGHVTGEGELITANTATTTLATKGAAYLDKHWFNYGKVNWTGANALASETGNGQWTNGVRSVLNLGDASASPELALNLERFNNAGVVNVLGGHLKISASGNDDGRYEVAEQAFLSFLGGERTFRAHSVINSDQVLSFANGQTLFQRGAELNIDELELSSFGSLTLRTGNLLSLNTLTINTGSLSGNDSITVADQLNFHAGSLNTYGLLTTAANTRTTLADAGNVSLGSRLE</sequence>